<keyword evidence="10 14" id="KW-0472">Membrane</keyword>
<feature type="transmembrane region" description="Helical" evidence="14">
    <location>
        <begin position="404"/>
        <end position="426"/>
    </location>
</feature>
<name>A0A1Q2MB18_9BACT</name>
<feature type="transmembrane region" description="Helical" evidence="14">
    <location>
        <begin position="152"/>
        <end position="178"/>
    </location>
</feature>
<feature type="transmembrane region" description="Helical" evidence="14">
    <location>
        <begin position="504"/>
        <end position="523"/>
    </location>
</feature>
<evidence type="ECO:0000256" key="8">
    <source>
        <dbReference type="ARBA" id="ARBA00023053"/>
    </source>
</evidence>
<dbReference type="Proteomes" id="UP000188181">
    <property type="component" value="Chromosome"/>
</dbReference>
<dbReference type="GO" id="GO:0005298">
    <property type="term" value="F:proline:sodium symporter activity"/>
    <property type="evidence" value="ECO:0007669"/>
    <property type="project" value="TreeGrafter"/>
</dbReference>
<evidence type="ECO:0000256" key="7">
    <source>
        <dbReference type="ARBA" id="ARBA00022989"/>
    </source>
</evidence>
<gene>
    <name evidence="15" type="primary">sglT_3</name>
    <name evidence="15" type="ORF">SMSP2_00193</name>
</gene>
<keyword evidence="8" id="KW-0915">Sodium</keyword>
<dbReference type="PANTHER" id="PTHR48086:SF3">
    <property type="entry name" value="SODIUM_PROLINE SYMPORTER"/>
    <property type="match status" value="1"/>
</dbReference>
<keyword evidence="3" id="KW-0813">Transport</keyword>
<keyword evidence="5 14" id="KW-0812">Transmembrane</keyword>
<evidence type="ECO:0000256" key="2">
    <source>
        <dbReference type="ARBA" id="ARBA00006434"/>
    </source>
</evidence>
<accession>A0A1Q2MB18</accession>
<dbReference type="GO" id="GO:0015193">
    <property type="term" value="F:L-proline transmembrane transporter activity"/>
    <property type="evidence" value="ECO:0007669"/>
    <property type="project" value="TreeGrafter"/>
</dbReference>
<feature type="transmembrane region" description="Helical" evidence="14">
    <location>
        <begin position="6"/>
        <end position="26"/>
    </location>
</feature>
<keyword evidence="7 14" id="KW-1133">Transmembrane helix</keyword>
<feature type="transmembrane region" description="Helical" evidence="14">
    <location>
        <begin position="447"/>
        <end position="469"/>
    </location>
</feature>
<dbReference type="PROSITE" id="PS50283">
    <property type="entry name" value="NA_SOLUT_SYMP_3"/>
    <property type="match status" value="1"/>
</dbReference>
<dbReference type="STRING" id="1851148.SMSP2_00193"/>
<feature type="transmembrane region" description="Helical" evidence="14">
    <location>
        <begin position="190"/>
        <end position="211"/>
    </location>
</feature>
<dbReference type="Gene3D" id="1.20.1730.10">
    <property type="entry name" value="Sodium/glucose cotransporter"/>
    <property type="match status" value="1"/>
</dbReference>
<evidence type="ECO:0000313" key="16">
    <source>
        <dbReference type="Proteomes" id="UP000188181"/>
    </source>
</evidence>
<dbReference type="Pfam" id="PF00474">
    <property type="entry name" value="SSF"/>
    <property type="match status" value="2"/>
</dbReference>
<evidence type="ECO:0000256" key="4">
    <source>
        <dbReference type="ARBA" id="ARBA00022475"/>
    </source>
</evidence>
<evidence type="ECO:0000256" key="1">
    <source>
        <dbReference type="ARBA" id="ARBA00004651"/>
    </source>
</evidence>
<feature type="transmembrane region" description="Helical" evidence="14">
    <location>
        <begin position="46"/>
        <end position="72"/>
    </location>
</feature>
<organism evidence="15 16">
    <name type="scientific">Limihaloglobus sulfuriphilus</name>
    <dbReference type="NCBI Taxonomy" id="1851148"/>
    <lineage>
        <taxon>Bacteria</taxon>
        <taxon>Pseudomonadati</taxon>
        <taxon>Planctomycetota</taxon>
        <taxon>Phycisphaerae</taxon>
        <taxon>Sedimentisphaerales</taxon>
        <taxon>Sedimentisphaeraceae</taxon>
        <taxon>Limihaloglobus</taxon>
    </lineage>
</organism>
<keyword evidence="16" id="KW-1185">Reference proteome</keyword>
<evidence type="ECO:0000256" key="5">
    <source>
        <dbReference type="ARBA" id="ARBA00022692"/>
    </source>
</evidence>
<evidence type="ECO:0000313" key="15">
    <source>
        <dbReference type="EMBL" id="AQQ69859.1"/>
    </source>
</evidence>
<comment type="subcellular location">
    <subcellularLocation>
        <location evidence="1">Cell membrane</location>
        <topology evidence="1">Multi-pass membrane protein</topology>
    </subcellularLocation>
</comment>
<comment type="catalytic activity">
    <reaction evidence="12">
        <text>L-proline(in) + Na(+)(in) = L-proline(out) + Na(+)(out)</text>
        <dbReference type="Rhea" id="RHEA:28967"/>
        <dbReference type="ChEBI" id="CHEBI:29101"/>
        <dbReference type="ChEBI" id="CHEBI:60039"/>
    </reaction>
</comment>
<protein>
    <submittedName>
        <fullName evidence="15">Na(+)/glucose symporter</fullName>
    </submittedName>
</protein>
<dbReference type="PANTHER" id="PTHR48086">
    <property type="entry name" value="SODIUM/PROLINE SYMPORTER-RELATED"/>
    <property type="match status" value="1"/>
</dbReference>
<evidence type="ECO:0000256" key="10">
    <source>
        <dbReference type="ARBA" id="ARBA00023136"/>
    </source>
</evidence>
<reference evidence="16" key="1">
    <citation type="submission" date="2017-02" db="EMBL/GenBank/DDBJ databases">
        <title>Comparative genomics and description of representatives of a novel lineage of planctomycetes thriving in anoxic sediments.</title>
        <authorList>
            <person name="Spring S."/>
            <person name="Bunk B."/>
            <person name="Sproer C."/>
        </authorList>
    </citation>
    <scope>NUCLEOTIDE SEQUENCE [LARGE SCALE GENOMIC DNA]</scope>
    <source>
        <strain evidence="16">SM-Chi-D1</strain>
    </source>
</reference>
<keyword evidence="6" id="KW-0769">Symport</keyword>
<dbReference type="InterPro" id="IPR038377">
    <property type="entry name" value="Na/Glc_symporter_sf"/>
</dbReference>
<dbReference type="EMBL" id="CP019646">
    <property type="protein sequence ID" value="AQQ69859.1"/>
    <property type="molecule type" value="Genomic_DNA"/>
</dbReference>
<feature type="transmembrane region" description="Helical" evidence="14">
    <location>
        <begin position="475"/>
        <end position="497"/>
    </location>
</feature>
<feature type="transmembrane region" description="Helical" evidence="14">
    <location>
        <begin position="125"/>
        <end position="146"/>
    </location>
</feature>
<sequence length="657" mass="73003">MNYLGTLDYAVIGSYLFVLVVMGFYLQKKASASMDDYFLAGKSLPWWAIGISGMGWSLDITGTMLIVSLLYILGPRGLFVEFRGGVPLGLIFVMAWTGKWHRRSNCMTGAEWQAYRFGPGLPGSFARVLSAVAGIVFTLGMLAYLVKGVGLFLSTFIPVLTPLQCSLIMVGVATLYTVTSGFYGVVYSDIFQAFLIFAGIIVVTVIAVTNVSSGQELAELSGRISGNSDWMTSLPQIQTDMPRAYEMYECLLMFTMFLVLRNLINGFASGNTPQYFAAKNERECGRIACLWSSLLMFRWPMMIGYAILGLYLVEGMFPDMAVLDQAVQLIHQNLPDIPKAQWPDTLSRIANNSVDYPQIAAGLEQILGGSWRETIHMLSFEGGVNAEKVLPAVLLHYVPVGFKGLILVTLIAASMSTFDSTINLAAPLFTRDIYQTYFRPKSSNKELLTVTYIFTVLLVATGFLMGYTTKSINEIWGWVTMGLGSGLAVPGMLRLYWWRFNGQGFAIGTFAGMAAAIIQKLIWPELAEQWQFVILTIISLTFTIAGTYMTKPTDRSVLENFYKTTRPFGLWGPFRDTLPPTVQTALKKENRNSLVSLPFIFVWMISLYMMPMQLMIRDFRAFGISLIFFAVAVAGIFKFWVGNHHSTDALEALEAGK</sequence>
<feature type="transmembrane region" description="Helical" evidence="14">
    <location>
        <begin position="622"/>
        <end position="641"/>
    </location>
</feature>
<comment type="similarity">
    <text evidence="2 13">Belongs to the sodium:solute symporter (SSF) (TC 2.A.21) family.</text>
</comment>
<dbReference type="InterPro" id="IPR001734">
    <property type="entry name" value="Na/solute_symporter"/>
</dbReference>
<dbReference type="AlphaFoldDB" id="A0A1Q2MB18"/>
<proteinExistence type="inferred from homology"/>
<dbReference type="RefSeq" id="WP_222566379.1">
    <property type="nucleotide sequence ID" value="NZ_CP019646.1"/>
</dbReference>
<feature type="transmembrane region" description="Helical" evidence="14">
    <location>
        <begin position="78"/>
        <end position="97"/>
    </location>
</feature>
<evidence type="ECO:0000256" key="13">
    <source>
        <dbReference type="RuleBase" id="RU362091"/>
    </source>
</evidence>
<feature type="transmembrane region" description="Helical" evidence="14">
    <location>
        <begin position="251"/>
        <end position="268"/>
    </location>
</feature>
<evidence type="ECO:0000256" key="6">
    <source>
        <dbReference type="ARBA" id="ARBA00022847"/>
    </source>
</evidence>
<dbReference type="GO" id="GO:0005886">
    <property type="term" value="C:plasma membrane"/>
    <property type="evidence" value="ECO:0007669"/>
    <property type="project" value="UniProtKB-SubCell"/>
</dbReference>
<evidence type="ECO:0000256" key="3">
    <source>
        <dbReference type="ARBA" id="ARBA00022448"/>
    </source>
</evidence>
<evidence type="ECO:0000256" key="14">
    <source>
        <dbReference type="SAM" id="Phobius"/>
    </source>
</evidence>
<keyword evidence="11" id="KW-0739">Sodium transport</keyword>
<feature type="transmembrane region" description="Helical" evidence="14">
    <location>
        <begin position="289"/>
        <end position="313"/>
    </location>
</feature>
<dbReference type="GO" id="GO:0015824">
    <property type="term" value="P:proline transport"/>
    <property type="evidence" value="ECO:0007669"/>
    <property type="project" value="TreeGrafter"/>
</dbReference>
<keyword evidence="9" id="KW-0406">Ion transport</keyword>
<dbReference type="KEGG" id="pbas:SMSP2_00193"/>
<feature type="transmembrane region" description="Helical" evidence="14">
    <location>
        <begin position="594"/>
        <end position="616"/>
    </location>
</feature>
<keyword evidence="4" id="KW-1003">Cell membrane</keyword>
<feature type="transmembrane region" description="Helical" evidence="14">
    <location>
        <begin position="529"/>
        <end position="549"/>
    </location>
</feature>
<dbReference type="InterPro" id="IPR050277">
    <property type="entry name" value="Sodium:Solute_Symporter"/>
</dbReference>
<evidence type="ECO:0000256" key="12">
    <source>
        <dbReference type="ARBA" id="ARBA00033708"/>
    </source>
</evidence>
<evidence type="ECO:0000256" key="9">
    <source>
        <dbReference type="ARBA" id="ARBA00023065"/>
    </source>
</evidence>
<evidence type="ECO:0000256" key="11">
    <source>
        <dbReference type="ARBA" id="ARBA00023201"/>
    </source>
</evidence>